<evidence type="ECO:0000313" key="2">
    <source>
        <dbReference type="Proteomes" id="UP000735302"/>
    </source>
</evidence>
<accession>A0AAV3Z7P3</accession>
<proteinExistence type="predicted"/>
<sequence>MPAQSPGSLPQDVVVTYDPMRRHHSAKLRTLAPALPLAYVLLPRSPISSSSPTIYGICRASDIGSEIIVHASSLHRCSKEGANSSGTGNLALYAGELF</sequence>
<comment type="caution">
    <text evidence="1">The sequence shown here is derived from an EMBL/GenBank/DDBJ whole genome shotgun (WGS) entry which is preliminary data.</text>
</comment>
<keyword evidence="2" id="KW-1185">Reference proteome</keyword>
<dbReference type="AlphaFoldDB" id="A0AAV3Z7P3"/>
<name>A0AAV3Z7P3_9GAST</name>
<protein>
    <submittedName>
        <fullName evidence="1">Uncharacterized protein</fullName>
    </submittedName>
</protein>
<gene>
    <name evidence="1" type="ORF">PoB_001713100</name>
</gene>
<reference evidence="1 2" key="1">
    <citation type="journal article" date="2021" name="Elife">
        <title>Chloroplast acquisition without the gene transfer in kleptoplastic sea slugs, Plakobranchus ocellatus.</title>
        <authorList>
            <person name="Maeda T."/>
            <person name="Takahashi S."/>
            <person name="Yoshida T."/>
            <person name="Shimamura S."/>
            <person name="Takaki Y."/>
            <person name="Nagai Y."/>
            <person name="Toyoda A."/>
            <person name="Suzuki Y."/>
            <person name="Arimoto A."/>
            <person name="Ishii H."/>
            <person name="Satoh N."/>
            <person name="Nishiyama T."/>
            <person name="Hasebe M."/>
            <person name="Maruyama T."/>
            <person name="Minagawa J."/>
            <person name="Obokata J."/>
            <person name="Shigenobu S."/>
        </authorList>
    </citation>
    <scope>NUCLEOTIDE SEQUENCE [LARGE SCALE GENOMIC DNA]</scope>
</reference>
<organism evidence="1 2">
    <name type="scientific">Plakobranchus ocellatus</name>
    <dbReference type="NCBI Taxonomy" id="259542"/>
    <lineage>
        <taxon>Eukaryota</taxon>
        <taxon>Metazoa</taxon>
        <taxon>Spiralia</taxon>
        <taxon>Lophotrochozoa</taxon>
        <taxon>Mollusca</taxon>
        <taxon>Gastropoda</taxon>
        <taxon>Heterobranchia</taxon>
        <taxon>Euthyneura</taxon>
        <taxon>Panpulmonata</taxon>
        <taxon>Sacoglossa</taxon>
        <taxon>Placobranchoidea</taxon>
        <taxon>Plakobranchidae</taxon>
        <taxon>Plakobranchus</taxon>
    </lineage>
</organism>
<evidence type="ECO:0000313" key="1">
    <source>
        <dbReference type="EMBL" id="GFN90625.1"/>
    </source>
</evidence>
<dbReference type="Proteomes" id="UP000735302">
    <property type="component" value="Unassembled WGS sequence"/>
</dbReference>
<dbReference type="EMBL" id="BLXT01002056">
    <property type="protein sequence ID" value="GFN90625.1"/>
    <property type="molecule type" value="Genomic_DNA"/>
</dbReference>